<protein>
    <submittedName>
        <fullName evidence="3">Uncharacterized protein</fullName>
    </submittedName>
</protein>
<organism evidence="3 4">
    <name type="scientific">Cercophora scortea</name>
    <dbReference type="NCBI Taxonomy" id="314031"/>
    <lineage>
        <taxon>Eukaryota</taxon>
        <taxon>Fungi</taxon>
        <taxon>Dikarya</taxon>
        <taxon>Ascomycota</taxon>
        <taxon>Pezizomycotina</taxon>
        <taxon>Sordariomycetes</taxon>
        <taxon>Sordariomycetidae</taxon>
        <taxon>Sordariales</taxon>
        <taxon>Lasiosphaeriaceae</taxon>
        <taxon>Cercophora</taxon>
    </lineage>
</organism>
<feature type="region of interest" description="Disordered" evidence="1">
    <location>
        <begin position="99"/>
        <end position="121"/>
    </location>
</feature>
<evidence type="ECO:0000313" key="3">
    <source>
        <dbReference type="EMBL" id="KAK3317151.1"/>
    </source>
</evidence>
<reference evidence="3" key="1">
    <citation type="journal article" date="2023" name="Mol. Phylogenet. Evol.">
        <title>Genome-scale phylogeny and comparative genomics of the fungal order Sordariales.</title>
        <authorList>
            <person name="Hensen N."/>
            <person name="Bonometti L."/>
            <person name="Westerberg I."/>
            <person name="Brannstrom I.O."/>
            <person name="Guillou S."/>
            <person name="Cros-Aarteil S."/>
            <person name="Calhoun S."/>
            <person name="Haridas S."/>
            <person name="Kuo A."/>
            <person name="Mondo S."/>
            <person name="Pangilinan J."/>
            <person name="Riley R."/>
            <person name="LaButti K."/>
            <person name="Andreopoulos B."/>
            <person name="Lipzen A."/>
            <person name="Chen C."/>
            <person name="Yan M."/>
            <person name="Daum C."/>
            <person name="Ng V."/>
            <person name="Clum A."/>
            <person name="Steindorff A."/>
            <person name="Ohm R.A."/>
            <person name="Martin F."/>
            <person name="Silar P."/>
            <person name="Natvig D.O."/>
            <person name="Lalanne C."/>
            <person name="Gautier V."/>
            <person name="Ament-Velasquez S.L."/>
            <person name="Kruys A."/>
            <person name="Hutchinson M.I."/>
            <person name="Powell A.J."/>
            <person name="Barry K."/>
            <person name="Miller A.N."/>
            <person name="Grigoriev I.V."/>
            <person name="Debuchy R."/>
            <person name="Gladieux P."/>
            <person name="Hiltunen Thoren M."/>
            <person name="Johannesson H."/>
        </authorList>
    </citation>
    <scope>NUCLEOTIDE SEQUENCE</scope>
    <source>
        <strain evidence="3">SMH4131-1</strain>
    </source>
</reference>
<keyword evidence="2" id="KW-0472">Membrane</keyword>
<sequence>MERPSPTSTWSSFIEAWAETRSEFWTRKFWLNFTFRIVYIHVVMSAVKMLFESKWARCLAGPLGGTVVYVVGATYYPVFMDWIGELLYGRPGRRGALEPPLADTKLAPDVSEHGRTLTTGD</sequence>
<keyword evidence="4" id="KW-1185">Reference proteome</keyword>
<proteinExistence type="predicted"/>
<feature type="transmembrane region" description="Helical" evidence="2">
    <location>
        <begin position="29"/>
        <end position="51"/>
    </location>
</feature>
<name>A0AAE0I3Y4_9PEZI</name>
<accession>A0AAE0I3Y4</accession>
<evidence type="ECO:0000256" key="1">
    <source>
        <dbReference type="SAM" id="MobiDB-lite"/>
    </source>
</evidence>
<evidence type="ECO:0000313" key="4">
    <source>
        <dbReference type="Proteomes" id="UP001286456"/>
    </source>
</evidence>
<keyword evidence="2" id="KW-0812">Transmembrane</keyword>
<comment type="caution">
    <text evidence="3">The sequence shown here is derived from an EMBL/GenBank/DDBJ whole genome shotgun (WGS) entry which is preliminary data.</text>
</comment>
<dbReference type="EMBL" id="JAUEPO010000008">
    <property type="protein sequence ID" value="KAK3317151.1"/>
    <property type="molecule type" value="Genomic_DNA"/>
</dbReference>
<dbReference type="Proteomes" id="UP001286456">
    <property type="component" value="Unassembled WGS sequence"/>
</dbReference>
<gene>
    <name evidence="3" type="ORF">B0T19DRAFT_446865</name>
</gene>
<reference evidence="3" key="2">
    <citation type="submission" date="2023-06" db="EMBL/GenBank/DDBJ databases">
        <authorList>
            <consortium name="Lawrence Berkeley National Laboratory"/>
            <person name="Haridas S."/>
            <person name="Hensen N."/>
            <person name="Bonometti L."/>
            <person name="Westerberg I."/>
            <person name="Brannstrom I.O."/>
            <person name="Guillou S."/>
            <person name="Cros-Aarteil S."/>
            <person name="Calhoun S."/>
            <person name="Kuo A."/>
            <person name="Mondo S."/>
            <person name="Pangilinan J."/>
            <person name="Riley R."/>
            <person name="Labutti K."/>
            <person name="Andreopoulos B."/>
            <person name="Lipzen A."/>
            <person name="Chen C."/>
            <person name="Yanf M."/>
            <person name="Daum C."/>
            <person name="Ng V."/>
            <person name="Clum A."/>
            <person name="Steindorff A."/>
            <person name="Ohm R."/>
            <person name="Martin F."/>
            <person name="Silar P."/>
            <person name="Natvig D."/>
            <person name="Lalanne C."/>
            <person name="Gautier V."/>
            <person name="Ament-Velasquez S.L."/>
            <person name="Kruys A."/>
            <person name="Hutchinson M.I."/>
            <person name="Powell A.J."/>
            <person name="Barry K."/>
            <person name="Miller A.N."/>
            <person name="Grigoriev I.V."/>
            <person name="Debuchy R."/>
            <person name="Gladieux P."/>
            <person name="Thoren M.H."/>
            <person name="Johannesson H."/>
        </authorList>
    </citation>
    <scope>NUCLEOTIDE SEQUENCE</scope>
    <source>
        <strain evidence="3">SMH4131-1</strain>
    </source>
</reference>
<keyword evidence="2" id="KW-1133">Transmembrane helix</keyword>
<evidence type="ECO:0000256" key="2">
    <source>
        <dbReference type="SAM" id="Phobius"/>
    </source>
</evidence>
<dbReference type="AlphaFoldDB" id="A0AAE0I3Y4"/>
<feature type="transmembrane region" description="Helical" evidence="2">
    <location>
        <begin position="58"/>
        <end position="78"/>
    </location>
</feature>